<dbReference type="InterPro" id="IPR001402">
    <property type="entry name" value="Prolrel_pep_rcpt"/>
</dbReference>
<dbReference type="PANTHER" id="PTHR24235:SF15">
    <property type="entry name" value="PROLACTIN-RELEASING PEPTIDE RECEPTOR-LIKE PROTEIN 4"/>
    <property type="match status" value="1"/>
</dbReference>
<keyword evidence="5 9" id="KW-0472">Membrane</keyword>
<dbReference type="Gene3D" id="1.20.1070.10">
    <property type="entry name" value="Rhodopsin 7-helix transmembrane proteins"/>
    <property type="match status" value="1"/>
</dbReference>
<dbReference type="GO" id="GO:0043005">
    <property type="term" value="C:neuron projection"/>
    <property type="evidence" value="ECO:0007669"/>
    <property type="project" value="TreeGrafter"/>
</dbReference>
<evidence type="ECO:0000259" key="10">
    <source>
        <dbReference type="PROSITE" id="PS50262"/>
    </source>
</evidence>
<name>A0A401PUM1_SCYTO</name>
<evidence type="ECO:0000256" key="9">
    <source>
        <dbReference type="SAM" id="Phobius"/>
    </source>
</evidence>
<keyword evidence="2 8" id="KW-0812">Transmembrane</keyword>
<organism evidence="11 12">
    <name type="scientific">Scyliorhinus torazame</name>
    <name type="common">Cloudy catshark</name>
    <name type="synonym">Catulus torazame</name>
    <dbReference type="NCBI Taxonomy" id="75743"/>
    <lineage>
        <taxon>Eukaryota</taxon>
        <taxon>Metazoa</taxon>
        <taxon>Chordata</taxon>
        <taxon>Craniata</taxon>
        <taxon>Vertebrata</taxon>
        <taxon>Chondrichthyes</taxon>
        <taxon>Elasmobranchii</taxon>
        <taxon>Galeomorphii</taxon>
        <taxon>Galeoidea</taxon>
        <taxon>Carcharhiniformes</taxon>
        <taxon>Scyliorhinidae</taxon>
        <taxon>Scyliorhinus</taxon>
    </lineage>
</organism>
<comment type="caution">
    <text evidence="11">The sequence shown here is derived from an EMBL/GenBank/DDBJ whole genome shotgun (WGS) entry which is preliminary data.</text>
</comment>
<evidence type="ECO:0000256" key="2">
    <source>
        <dbReference type="ARBA" id="ARBA00022692"/>
    </source>
</evidence>
<dbReference type="EMBL" id="BFAA01010146">
    <property type="protein sequence ID" value="GCB76821.1"/>
    <property type="molecule type" value="Genomic_DNA"/>
</dbReference>
<dbReference type="PANTHER" id="PTHR24235">
    <property type="entry name" value="NEUROPEPTIDE Y RECEPTOR"/>
    <property type="match status" value="1"/>
</dbReference>
<keyword evidence="6 8" id="KW-0675">Receptor</keyword>
<evidence type="ECO:0000256" key="6">
    <source>
        <dbReference type="ARBA" id="ARBA00023170"/>
    </source>
</evidence>
<dbReference type="InterPro" id="IPR000276">
    <property type="entry name" value="GPCR_Rhodpsn"/>
</dbReference>
<evidence type="ECO:0000256" key="4">
    <source>
        <dbReference type="ARBA" id="ARBA00023040"/>
    </source>
</evidence>
<feature type="domain" description="G-protein coupled receptors family 1 profile" evidence="10">
    <location>
        <begin position="47"/>
        <end position="308"/>
    </location>
</feature>
<feature type="transmembrane region" description="Helical" evidence="9">
    <location>
        <begin position="112"/>
        <end position="131"/>
    </location>
</feature>
<proteinExistence type="inferred from homology"/>
<keyword evidence="7 8" id="KW-0807">Transducer</keyword>
<dbReference type="OrthoDB" id="9941925at2759"/>
<comment type="similarity">
    <text evidence="8">Belongs to the G-protein coupled receptor 1 family.</text>
</comment>
<dbReference type="PRINTS" id="PR01018">
    <property type="entry name" value="PRPRECEPTOR"/>
</dbReference>
<comment type="subcellular location">
    <subcellularLocation>
        <location evidence="1">Membrane</location>
        <topology evidence="1">Multi-pass membrane protein</topology>
    </subcellularLocation>
</comment>
<evidence type="ECO:0000256" key="1">
    <source>
        <dbReference type="ARBA" id="ARBA00004141"/>
    </source>
</evidence>
<evidence type="ECO:0000313" key="12">
    <source>
        <dbReference type="Proteomes" id="UP000288216"/>
    </source>
</evidence>
<dbReference type="Proteomes" id="UP000288216">
    <property type="component" value="Unassembled WGS sequence"/>
</dbReference>
<keyword evidence="4 8" id="KW-0297">G-protein coupled receptor</keyword>
<dbReference type="OMA" id="MSYCAIT"/>
<evidence type="ECO:0000256" key="8">
    <source>
        <dbReference type="RuleBase" id="RU000688"/>
    </source>
</evidence>
<feature type="transmembrane region" description="Helical" evidence="9">
    <location>
        <begin position="69"/>
        <end position="92"/>
    </location>
</feature>
<reference evidence="11 12" key="1">
    <citation type="journal article" date="2018" name="Nat. Ecol. Evol.">
        <title>Shark genomes provide insights into elasmobranch evolution and the origin of vertebrates.</title>
        <authorList>
            <person name="Hara Y"/>
            <person name="Yamaguchi K"/>
            <person name="Onimaru K"/>
            <person name="Kadota M"/>
            <person name="Koyanagi M"/>
            <person name="Keeley SD"/>
            <person name="Tatsumi K"/>
            <person name="Tanaka K"/>
            <person name="Motone F"/>
            <person name="Kageyama Y"/>
            <person name="Nozu R"/>
            <person name="Adachi N"/>
            <person name="Nishimura O"/>
            <person name="Nakagawa R"/>
            <person name="Tanegashima C"/>
            <person name="Kiyatake I"/>
            <person name="Matsumoto R"/>
            <person name="Murakumo K"/>
            <person name="Nishida K"/>
            <person name="Terakita A"/>
            <person name="Kuratani S"/>
            <person name="Sato K"/>
            <person name="Hyodo S Kuraku.S."/>
        </authorList>
    </citation>
    <scope>NUCLEOTIDE SEQUENCE [LARGE SCALE GENOMIC DNA]</scope>
</reference>
<dbReference type="GO" id="GO:0042923">
    <property type="term" value="F:neuropeptide binding"/>
    <property type="evidence" value="ECO:0007669"/>
    <property type="project" value="TreeGrafter"/>
</dbReference>
<dbReference type="GO" id="GO:0004983">
    <property type="term" value="F:neuropeptide Y receptor activity"/>
    <property type="evidence" value="ECO:0007669"/>
    <property type="project" value="InterPro"/>
</dbReference>
<evidence type="ECO:0000256" key="7">
    <source>
        <dbReference type="ARBA" id="ARBA00023224"/>
    </source>
</evidence>
<feature type="transmembrane region" description="Helical" evidence="9">
    <location>
        <begin position="195"/>
        <end position="220"/>
    </location>
</feature>
<accession>A0A401PUM1</accession>
<dbReference type="STRING" id="75743.A0A401PUM1"/>
<gene>
    <name evidence="11" type="ORF">scyTo_0016610</name>
</gene>
<dbReference type="GO" id="GO:0005886">
    <property type="term" value="C:plasma membrane"/>
    <property type="evidence" value="ECO:0007669"/>
    <property type="project" value="TreeGrafter"/>
</dbReference>
<protein>
    <recommendedName>
        <fullName evidence="10">G-protein coupled receptors family 1 profile domain-containing protein</fullName>
    </recommendedName>
</protein>
<evidence type="ECO:0000256" key="5">
    <source>
        <dbReference type="ARBA" id="ARBA00023136"/>
    </source>
</evidence>
<dbReference type="AlphaFoldDB" id="A0A401PUM1"/>
<dbReference type="PRINTS" id="PR00237">
    <property type="entry name" value="GPCRRHODOPSN"/>
</dbReference>
<sequence length="365" mass="41278">MENETLDNSSLFNSSSLMNFPGTILLQKYKSFFILLYCALVAVACVGNIFLVGSIIVDKKLHNATNFFIGNLSVTDLLMCLTCVPLTLSYAFELRGWLFGKFMCHFVSLMQSAMVYVSVLSLTAIAVDRYIVVAYPIRQRVTLSCCALIVGGIWALSLALASPASIYATYVELKVTGNDINICEEFWRGMETERLAYSCVVILMSYMMPLSAVTISYCAITVHLKRRNMPGAVEQNQVRWNRKKRKTFFLLVISVVTFAICWMPLQILNLIRDLDVDFTIIDTRYINVVQVSCHWVAMSSSCYNPFIYASLHRKFRLQLRGYFRRWKRPSSFPSTRLSPFHTSISLVSEGPKAGTDNGSYVVNAL</sequence>
<dbReference type="Pfam" id="PF00001">
    <property type="entry name" value="7tm_1"/>
    <property type="match status" value="1"/>
</dbReference>
<dbReference type="SUPFAM" id="SSF81321">
    <property type="entry name" value="Family A G protein-coupled receptor-like"/>
    <property type="match status" value="1"/>
</dbReference>
<evidence type="ECO:0000313" key="11">
    <source>
        <dbReference type="EMBL" id="GCB76821.1"/>
    </source>
</evidence>
<dbReference type="InterPro" id="IPR017452">
    <property type="entry name" value="GPCR_Rhodpsn_7TM"/>
</dbReference>
<dbReference type="PROSITE" id="PS50262">
    <property type="entry name" value="G_PROTEIN_RECEP_F1_2"/>
    <property type="match status" value="1"/>
</dbReference>
<feature type="transmembrane region" description="Helical" evidence="9">
    <location>
        <begin position="32"/>
        <end position="57"/>
    </location>
</feature>
<feature type="transmembrane region" description="Helical" evidence="9">
    <location>
        <begin position="248"/>
        <end position="268"/>
    </location>
</feature>
<keyword evidence="3 9" id="KW-1133">Transmembrane helix</keyword>
<evidence type="ECO:0000256" key="3">
    <source>
        <dbReference type="ARBA" id="ARBA00022989"/>
    </source>
</evidence>
<dbReference type="PROSITE" id="PS00237">
    <property type="entry name" value="G_PROTEIN_RECEP_F1_1"/>
    <property type="match status" value="1"/>
</dbReference>
<keyword evidence="12" id="KW-1185">Reference proteome</keyword>
<feature type="transmembrane region" description="Helical" evidence="9">
    <location>
        <begin position="143"/>
        <end position="168"/>
    </location>
</feature>